<gene>
    <name evidence="9" type="ORF">BBK36DRAFT_1100899</name>
</gene>
<dbReference type="InterPro" id="IPR056773">
    <property type="entry name" value="WHD_ORC2"/>
</dbReference>
<comment type="subunit">
    <text evidence="5">Component of the origin recognition complex (ORC).</text>
</comment>
<keyword evidence="4 5" id="KW-0539">Nucleus</keyword>
<evidence type="ECO:0000313" key="9">
    <source>
        <dbReference type="EMBL" id="PTB69621.1"/>
    </source>
</evidence>
<comment type="function">
    <text evidence="5">Component of the origin recognition complex (ORC) that binds origins of replication. DNA-binding is ATP-dependent. ORC is required to assemble the pre-replication complex necessary to initiate DNA replication.</text>
</comment>
<feature type="non-terminal residue" evidence="9">
    <location>
        <position position="1"/>
    </location>
</feature>
<name>A0A2T4BK30_9HYPO</name>
<evidence type="ECO:0000259" key="7">
    <source>
        <dbReference type="Pfam" id="PF04084"/>
    </source>
</evidence>
<dbReference type="Pfam" id="PF24882">
    <property type="entry name" value="WHD_ORC2"/>
    <property type="match status" value="1"/>
</dbReference>
<dbReference type="GO" id="GO:0003688">
    <property type="term" value="F:DNA replication origin binding"/>
    <property type="evidence" value="ECO:0007669"/>
    <property type="project" value="UniProtKB-UniRule"/>
</dbReference>
<reference evidence="10" key="1">
    <citation type="submission" date="2016-07" db="EMBL/GenBank/DDBJ databases">
        <title>Multiple horizontal gene transfer events from other fungi enriched the ability of initially mycotrophic Trichoderma (Ascomycota) to feed on dead plant biomass.</title>
        <authorList>
            <consortium name="DOE Joint Genome Institute"/>
            <person name="Atanasova L."/>
            <person name="Chenthamara K."/>
            <person name="Zhang J."/>
            <person name="Grujic M."/>
            <person name="Henrissat B."/>
            <person name="Kuo A."/>
            <person name="Aerts A."/>
            <person name="Salamov A."/>
            <person name="Lipzen A."/>
            <person name="Labutti K."/>
            <person name="Barry K."/>
            <person name="Miao Y."/>
            <person name="Rahimi M.J."/>
            <person name="Shen Q."/>
            <person name="Grigoriev I.V."/>
            <person name="Kubicek C.P."/>
            <person name="Druzhinina I.S."/>
        </authorList>
    </citation>
    <scope>NUCLEOTIDE SEQUENCE [LARGE SCALE GENOMIC DNA]</scope>
    <source>
        <strain evidence="10">TUCIM 6016</strain>
    </source>
</reference>
<dbReference type="PANTHER" id="PTHR14052:SF0">
    <property type="entry name" value="ORIGIN RECOGNITION COMPLEX SUBUNIT 2"/>
    <property type="match status" value="1"/>
</dbReference>
<feature type="domain" description="Origin recognition complex subunit 2 winged-helix" evidence="8">
    <location>
        <begin position="419"/>
        <end position="477"/>
    </location>
</feature>
<comment type="similarity">
    <text evidence="2 5">Belongs to the ORC2 family.</text>
</comment>
<dbReference type="Pfam" id="PF04084">
    <property type="entry name" value="RecA-like_ORC2"/>
    <property type="match status" value="1"/>
</dbReference>
<feature type="domain" description="Origin recognition complex subunit 2 RecA-like" evidence="7">
    <location>
        <begin position="183"/>
        <end position="355"/>
    </location>
</feature>
<evidence type="ECO:0000259" key="8">
    <source>
        <dbReference type="Pfam" id="PF24882"/>
    </source>
</evidence>
<feature type="region of interest" description="Disordered" evidence="6">
    <location>
        <begin position="30"/>
        <end position="154"/>
    </location>
</feature>
<dbReference type="InterPro" id="IPR056772">
    <property type="entry name" value="RecA-like_ORC2"/>
</dbReference>
<keyword evidence="10" id="KW-1185">Reference proteome</keyword>
<dbReference type="Proteomes" id="UP000241546">
    <property type="component" value="Unassembled WGS sequence"/>
</dbReference>
<feature type="non-terminal residue" evidence="9">
    <location>
        <position position="487"/>
    </location>
</feature>
<organism evidence="9 10">
    <name type="scientific">Trichoderma citrinoviride</name>
    <dbReference type="NCBI Taxonomy" id="58853"/>
    <lineage>
        <taxon>Eukaryota</taxon>
        <taxon>Fungi</taxon>
        <taxon>Dikarya</taxon>
        <taxon>Ascomycota</taxon>
        <taxon>Pezizomycotina</taxon>
        <taxon>Sordariomycetes</taxon>
        <taxon>Hypocreomycetidae</taxon>
        <taxon>Hypocreales</taxon>
        <taxon>Hypocreaceae</taxon>
        <taxon>Trichoderma</taxon>
    </lineage>
</organism>
<evidence type="ECO:0000256" key="2">
    <source>
        <dbReference type="ARBA" id="ARBA00007421"/>
    </source>
</evidence>
<dbReference type="InterPro" id="IPR007220">
    <property type="entry name" value="ORC2"/>
</dbReference>
<proteinExistence type="inferred from homology"/>
<evidence type="ECO:0000256" key="4">
    <source>
        <dbReference type="ARBA" id="ARBA00023242"/>
    </source>
</evidence>
<sequence length="487" mass="53606">STPNSKRSKPAVVPVLATPTKAIAFNAALTPGRAADRSARRKSARALIDRVVGDGGSDEDDDITRQIYESSDAGDEDDDGEDELEDKTDGETTAAGSVQGGEEEEEAATPSKKPRGRPKGSRPKRPRSPTPPRDLPPHELYFLHNRPGKPKTSDNTLASLNLLSHDEYFAVLREHRDRHADNIESLEALHAESFPQWAFELSQGFSICLYGLGSKRHLLRKFATYIHASTRKSTNSSSSSKIVMVNGYAHTTNLREILSVVASAIDPSQRVPASQPAVMIQNISSLLSATKKLTITIVINSIDAPPLRKPGSQAILSQLAAHPQVHLVGSADTPDFPLLWDIGVRSGFNFVFHDCTTFSPFMAELDVVDDVHELLGRQSQRVNGREGVAFVLKSLTENAKNLFRLLVGEVLIAMEDEGDDGVGLEYRMVYNKAVEEFICSSEMAFRTLLKEFHDHQMLTSRKDNLGTELLSLPFRKEDLEAILEDLT</sequence>
<feature type="compositionally biased region" description="Basic residues" evidence="6">
    <location>
        <begin position="112"/>
        <end position="127"/>
    </location>
</feature>
<evidence type="ECO:0000256" key="1">
    <source>
        <dbReference type="ARBA" id="ARBA00004123"/>
    </source>
</evidence>
<dbReference type="EMBL" id="KZ680208">
    <property type="protein sequence ID" value="PTB69621.1"/>
    <property type="molecule type" value="Genomic_DNA"/>
</dbReference>
<evidence type="ECO:0000256" key="5">
    <source>
        <dbReference type="RuleBase" id="RU368084"/>
    </source>
</evidence>
<dbReference type="PANTHER" id="PTHR14052">
    <property type="entry name" value="ORIGIN RECOGNITION COMPLEX SUBUNIT 2"/>
    <property type="match status" value="1"/>
</dbReference>
<dbReference type="GO" id="GO:0005664">
    <property type="term" value="C:nuclear origin of replication recognition complex"/>
    <property type="evidence" value="ECO:0007669"/>
    <property type="project" value="UniProtKB-UniRule"/>
</dbReference>
<dbReference type="RefSeq" id="XP_024752941.1">
    <property type="nucleotide sequence ID" value="XM_024889151.1"/>
</dbReference>
<accession>A0A2T4BK30</accession>
<protein>
    <recommendedName>
        <fullName evidence="5">Origin recognition complex subunit 2</fullName>
    </recommendedName>
</protein>
<dbReference type="AlphaFoldDB" id="A0A2T4BK30"/>
<evidence type="ECO:0000313" key="10">
    <source>
        <dbReference type="Proteomes" id="UP000241546"/>
    </source>
</evidence>
<comment type="subcellular location">
    <subcellularLocation>
        <location evidence="1 5">Nucleus</location>
    </subcellularLocation>
</comment>
<dbReference type="OrthoDB" id="346673at2759"/>
<evidence type="ECO:0000256" key="6">
    <source>
        <dbReference type="SAM" id="MobiDB-lite"/>
    </source>
</evidence>
<evidence type="ECO:0000256" key="3">
    <source>
        <dbReference type="ARBA" id="ARBA00022705"/>
    </source>
</evidence>
<keyword evidence="3 5" id="KW-0235">DNA replication</keyword>
<dbReference type="GeneID" id="36597270"/>
<dbReference type="GO" id="GO:0006260">
    <property type="term" value="P:DNA replication"/>
    <property type="evidence" value="ECO:0007669"/>
    <property type="project" value="UniProtKB-UniRule"/>
</dbReference>
<feature type="compositionally biased region" description="Acidic residues" evidence="6">
    <location>
        <begin position="72"/>
        <end position="88"/>
    </location>
</feature>